<dbReference type="RefSeq" id="WP_187570719.1">
    <property type="nucleotide sequence ID" value="NZ_CP060711.1"/>
</dbReference>
<evidence type="ECO:0000313" key="1">
    <source>
        <dbReference type="EMBL" id="QNN46971.1"/>
    </source>
</evidence>
<dbReference type="CDD" id="cd03801">
    <property type="entry name" value="GT4_PimA-like"/>
    <property type="match status" value="1"/>
</dbReference>
<reference evidence="1 2" key="1">
    <citation type="submission" date="2020-08" db="EMBL/GenBank/DDBJ databases">
        <title>Genome sequence of Thermomonas brevis KACC 16975T.</title>
        <authorList>
            <person name="Hyun D.-W."/>
            <person name="Bae J.-W."/>
        </authorList>
    </citation>
    <scope>NUCLEOTIDE SEQUENCE [LARGE SCALE GENOMIC DNA]</scope>
    <source>
        <strain evidence="1 2">KACC 16975</strain>
    </source>
</reference>
<keyword evidence="1" id="KW-0808">Transferase</keyword>
<sequence>MRVLALTRYGRLGASSRLRTFQYLPLYREAGIDVEACPLFSDRYVESLYRGRASVREVAQGYARRCASLMRSKQYDLVWIEKEALPWIPFAMESALLGRDTKIVLDYDDAVFHRYEHHPSRLVRALLGTKLGRLMSRACLVVAGNDYLAEYSSRYAARVAVVPTVVDLERYALESRQRGDRKPVTVGWIGSPSTAHYLRMVYAPLREIKKRHGIRCIAVGARPDQLAGGPFEAAPWSEAVEVGSIQAFDIGIMPLLDTPWERGKCAYKIVQYMGCGLPVVASAVGANASVVQEGTSGFLATDSENWMSSLERLIVDARLRREFGDNGRSIVERRYSLQAQGGRMIELLRGIARTKEVQST</sequence>
<dbReference type="GO" id="GO:0016740">
    <property type="term" value="F:transferase activity"/>
    <property type="evidence" value="ECO:0007669"/>
    <property type="project" value="UniProtKB-KW"/>
</dbReference>
<proteinExistence type="predicted"/>
<dbReference type="AlphaFoldDB" id="A0A7G9QUE6"/>
<keyword evidence="2" id="KW-1185">Reference proteome</keyword>
<accession>A0A7G9QUE6</accession>
<dbReference type="KEGG" id="tbv:H9L17_02020"/>
<dbReference type="SUPFAM" id="SSF53756">
    <property type="entry name" value="UDP-Glycosyltransferase/glycogen phosphorylase"/>
    <property type="match status" value="1"/>
</dbReference>
<dbReference type="PANTHER" id="PTHR12526">
    <property type="entry name" value="GLYCOSYLTRANSFERASE"/>
    <property type="match status" value="1"/>
</dbReference>
<gene>
    <name evidence="1" type="ORF">H9L17_02020</name>
</gene>
<evidence type="ECO:0000313" key="2">
    <source>
        <dbReference type="Proteomes" id="UP000515977"/>
    </source>
</evidence>
<dbReference type="Pfam" id="PF13692">
    <property type="entry name" value="Glyco_trans_1_4"/>
    <property type="match status" value="1"/>
</dbReference>
<dbReference type="Gene3D" id="3.40.50.2000">
    <property type="entry name" value="Glycogen Phosphorylase B"/>
    <property type="match status" value="2"/>
</dbReference>
<dbReference type="Proteomes" id="UP000515977">
    <property type="component" value="Chromosome"/>
</dbReference>
<name>A0A7G9QUE6_9GAMM</name>
<protein>
    <submittedName>
        <fullName evidence="1">Glycosyltransferase family 4 protein</fullName>
    </submittedName>
</protein>
<organism evidence="1 2">
    <name type="scientific">Thermomonas brevis</name>
    <dbReference type="NCBI Taxonomy" id="215691"/>
    <lineage>
        <taxon>Bacteria</taxon>
        <taxon>Pseudomonadati</taxon>
        <taxon>Pseudomonadota</taxon>
        <taxon>Gammaproteobacteria</taxon>
        <taxon>Lysobacterales</taxon>
        <taxon>Lysobacteraceae</taxon>
        <taxon>Thermomonas</taxon>
    </lineage>
</organism>
<dbReference type="EMBL" id="CP060711">
    <property type="protein sequence ID" value="QNN46971.1"/>
    <property type="molecule type" value="Genomic_DNA"/>
</dbReference>